<keyword evidence="2" id="KW-1185">Reference proteome</keyword>
<protein>
    <submittedName>
        <fullName evidence="1">Uncharacterized protein</fullName>
    </submittedName>
</protein>
<accession>A0A1M5JD02</accession>
<proteinExistence type="predicted"/>
<gene>
    <name evidence="1" type="ORF">SAMN05443636_0033</name>
</gene>
<reference evidence="1 2" key="1">
    <citation type="submission" date="2016-11" db="EMBL/GenBank/DDBJ databases">
        <authorList>
            <person name="Jaros S."/>
            <person name="Januszkiewicz K."/>
            <person name="Wedrychowicz H."/>
        </authorList>
    </citation>
    <scope>NUCLEOTIDE SEQUENCE [LARGE SCALE GENOMIC DNA]</scope>
    <source>
        <strain evidence="1 2">DSM 9297</strain>
    </source>
</reference>
<evidence type="ECO:0000313" key="1">
    <source>
        <dbReference type="EMBL" id="SHG37893.1"/>
    </source>
</evidence>
<evidence type="ECO:0000313" key="2">
    <source>
        <dbReference type="Proteomes" id="UP000184357"/>
    </source>
</evidence>
<dbReference type="RefSeq" id="WP_143165325.1">
    <property type="nucleotide sequence ID" value="NZ_FQWV01000001.1"/>
</dbReference>
<organism evidence="1 2">
    <name type="scientific">Halobaculum gomorrense</name>
    <dbReference type="NCBI Taxonomy" id="43928"/>
    <lineage>
        <taxon>Archaea</taxon>
        <taxon>Methanobacteriati</taxon>
        <taxon>Methanobacteriota</taxon>
        <taxon>Stenosarchaea group</taxon>
        <taxon>Halobacteria</taxon>
        <taxon>Halobacteriales</taxon>
        <taxon>Haloferacaceae</taxon>
        <taxon>Halobaculum</taxon>
    </lineage>
</organism>
<dbReference type="STRING" id="43928.SAMN05443636_0033"/>
<name>A0A1M5JD02_9EURY</name>
<sequence length="225" mass="24841">MTYDPLSPEMVIEGHVMTWDGRSDPVTVVDQGDETLLVETDRGEQFQLAGTSAGLIIEETGEHLENARVIGMNSWRMTNELTSYFEETLEKYASTTISAVEFTEQNDLSIDEMNYQLSTLLGDARSTITALRSGNDTWIICDSGFYGRGSQSELADALSHREHVEAVAEEDNVLVVTFDGETTAVPLLVAHLVYHAGWAIVSVTNPYGEDPLTMTLTDRPEATTR</sequence>
<dbReference type="AlphaFoldDB" id="A0A1M5JD02"/>
<dbReference type="EMBL" id="FQWV01000001">
    <property type="protein sequence ID" value="SHG37893.1"/>
    <property type="molecule type" value="Genomic_DNA"/>
</dbReference>
<dbReference type="Proteomes" id="UP000184357">
    <property type="component" value="Unassembled WGS sequence"/>
</dbReference>
<dbReference type="OrthoDB" id="386072at2157"/>